<dbReference type="Gene3D" id="3.20.20.30">
    <property type="entry name" value="Luciferase-like domain"/>
    <property type="match status" value="1"/>
</dbReference>
<evidence type="ECO:0000313" key="3">
    <source>
        <dbReference type="EMBL" id="MBB3110304.1"/>
    </source>
</evidence>
<sequence>MIFDNVVLTKDVIILPTLKLGVLDLVPVYGKLDDETALKQAVQLAQAAEELGYIRYWTAEHHGMPMLACASPEVLLAHIGARTNKIRLGTGALLLPHYKPLKVMENFHLLACLYPDRIDLGLGRAPGGSGPVSLSLSDNFIANIAKVPEALRTLLQLRDGTYKVEGESVIARPSPRIPPEVWLLGTNKKSAALAAENGTGYVFGQFMSDVNGVEVVQSYRTAFQPAAASPEPRIIVAIGVICAPTDAEAQRLAAEADALYPVSASGEAIPQDAVPKRLVGTPPAILDELEKLANLYGTDEFLIQTAIPDYAKRMLSYEALAQENSKRT</sequence>
<evidence type="ECO:0000256" key="1">
    <source>
        <dbReference type="ARBA" id="ARBA00007789"/>
    </source>
</evidence>
<dbReference type="AlphaFoldDB" id="A0A7W5AXI5"/>
<comment type="caution">
    <text evidence="3">The sequence shown here is derived from an EMBL/GenBank/DDBJ whole genome shotgun (WGS) entry which is preliminary data.</text>
</comment>
<dbReference type="GO" id="GO:0005829">
    <property type="term" value="C:cytosol"/>
    <property type="evidence" value="ECO:0007669"/>
    <property type="project" value="TreeGrafter"/>
</dbReference>
<name>A0A7W5AXI5_9BACL</name>
<dbReference type="RefSeq" id="WP_183600183.1">
    <property type="nucleotide sequence ID" value="NZ_JACHXK010000004.1"/>
</dbReference>
<dbReference type="PANTHER" id="PTHR30137:SF6">
    <property type="entry name" value="LUCIFERASE-LIKE MONOOXYGENASE"/>
    <property type="match status" value="1"/>
</dbReference>
<comment type="similarity">
    <text evidence="1">To bacterial alkanal monooxygenase alpha and beta chains.</text>
</comment>
<proteinExistence type="predicted"/>
<organism evidence="3 4">
    <name type="scientific">Paenibacillus phyllosphaerae</name>
    <dbReference type="NCBI Taxonomy" id="274593"/>
    <lineage>
        <taxon>Bacteria</taxon>
        <taxon>Bacillati</taxon>
        <taxon>Bacillota</taxon>
        <taxon>Bacilli</taxon>
        <taxon>Bacillales</taxon>
        <taxon>Paenibacillaceae</taxon>
        <taxon>Paenibacillus</taxon>
    </lineage>
</organism>
<dbReference type="InterPro" id="IPR011251">
    <property type="entry name" value="Luciferase-like_dom"/>
</dbReference>
<protein>
    <submittedName>
        <fullName evidence="3">Luciferase family oxidoreductase group 1</fullName>
    </submittedName>
</protein>
<dbReference type="EMBL" id="JACHXK010000004">
    <property type="protein sequence ID" value="MBB3110304.1"/>
    <property type="molecule type" value="Genomic_DNA"/>
</dbReference>
<dbReference type="GO" id="GO:0016705">
    <property type="term" value="F:oxidoreductase activity, acting on paired donors, with incorporation or reduction of molecular oxygen"/>
    <property type="evidence" value="ECO:0007669"/>
    <property type="project" value="InterPro"/>
</dbReference>
<keyword evidence="4" id="KW-1185">Reference proteome</keyword>
<dbReference type="InterPro" id="IPR019949">
    <property type="entry name" value="CmoO-like"/>
</dbReference>
<evidence type="ECO:0000259" key="2">
    <source>
        <dbReference type="Pfam" id="PF00296"/>
    </source>
</evidence>
<reference evidence="3 4" key="1">
    <citation type="submission" date="2020-08" db="EMBL/GenBank/DDBJ databases">
        <title>Genomic Encyclopedia of Type Strains, Phase III (KMG-III): the genomes of soil and plant-associated and newly described type strains.</title>
        <authorList>
            <person name="Whitman W."/>
        </authorList>
    </citation>
    <scope>NUCLEOTIDE SEQUENCE [LARGE SCALE GENOMIC DNA]</scope>
    <source>
        <strain evidence="3 4">CECT 5862</strain>
    </source>
</reference>
<gene>
    <name evidence="3" type="ORF">FHS18_002371</name>
</gene>
<dbReference type="InterPro" id="IPR050766">
    <property type="entry name" value="Bact_Lucif_Oxidored"/>
</dbReference>
<dbReference type="SUPFAM" id="SSF51679">
    <property type="entry name" value="Bacterial luciferase-like"/>
    <property type="match status" value="1"/>
</dbReference>
<evidence type="ECO:0000313" key="4">
    <source>
        <dbReference type="Proteomes" id="UP000570361"/>
    </source>
</evidence>
<dbReference type="PANTHER" id="PTHR30137">
    <property type="entry name" value="LUCIFERASE-LIKE MONOOXYGENASE"/>
    <property type="match status" value="1"/>
</dbReference>
<dbReference type="Proteomes" id="UP000570361">
    <property type="component" value="Unassembled WGS sequence"/>
</dbReference>
<accession>A0A7W5AXI5</accession>
<dbReference type="InterPro" id="IPR036661">
    <property type="entry name" value="Luciferase-like_sf"/>
</dbReference>
<dbReference type="Pfam" id="PF00296">
    <property type="entry name" value="Bac_luciferase"/>
    <property type="match status" value="1"/>
</dbReference>
<feature type="domain" description="Luciferase-like" evidence="2">
    <location>
        <begin position="20"/>
        <end position="261"/>
    </location>
</feature>
<dbReference type="NCBIfam" id="TIGR03558">
    <property type="entry name" value="oxido_grp_1"/>
    <property type="match status" value="1"/>
</dbReference>